<keyword evidence="3" id="KW-1185">Reference proteome</keyword>
<evidence type="ECO:0000256" key="1">
    <source>
        <dbReference type="SAM" id="MobiDB-lite"/>
    </source>
</evidence>
<organism evidence="2 3">
    <name type="scientific">Cytobacillus stercorigallinarum</name>
    <dbReference type="NCBI Taxonomy" id="2762240"/>
    <lineage>
        <taxon>Bacteria</taxon>
        <taxon>Bacillati</taxon>
        <taxon>Bacillota</taxon>
        <taxon>Bacilli</taxon>
        <taxon>Bacillales</taxon>
        <taxon>Bacillaceae</taxon>
        <taxon>Cytobacillus</taxon>
    </lineage>
</organism>
<dbReference type="Gene3D" id="2.170.120.30">
    <property type="match status" value="2"/>
</dbReference>
<dbReference type="Proteomes" id="UP000657931">
    <property type="component" value="Unassembled WGS sequence"/>
</dbReference>
<sequence length="443" mass="48648">MDKYIDKLIDTRWFMKVVALLIALLLFDSVYDTNNENRSINVPGDDGSAVIENVPLTAYYDTDNLVVTGLPETVAVTLDGPRSHLENAKAQRNFEVFVDLSDAEIGRQEVEVGIKDLSDKLEYIIDPSTVDVTIDEKVTEEFNVEAEFNNSLLEEGYKAEAALAEPNTVKITGAKNVIESIAYVKATVNTKGSITESFTETAAINVLDRNMNKLDVDVSPGEVEVSVDVKRLSKTVPIDIVETGSLPSGVELDSLKLSQTEATIFAPENVLSEVKTVRVEVDLSKLDKDQELKLPVFISDGITSVDPKEVTVDANVTVTEQESSEDSSEEEETQVQEQENEQEQTADEQTVNRTYSGMPITITGLDDQYEMTFQSPDEGETSLKVSGNEKDMNSLSKSDFTLSIDVTGLDPGEHEVNIQLDAPPGVESQLESETATINITEKE</sequence>
<feature type="region of interest" description="Disordered" evidence="1">
    <location>
        <begin position="319"/>
        <end position="354"/>
    </location>
</feature>
<accession>A0ABR8QQ19</accession>
<proteinExistence type="predicted"/>
<comment type="caution">
    <text evidence="2">The sequence shown here is derived from an EMBL/GenBank/DDBJ whole genome shotgun (WGS) entry which is preliminary data.</text>
</comment>
<dbReference type="Gene3D" id="2.170.120.40">
    <property type="entry name" value="YbbR-like domain"/>
    <property type="match status" value="2"/>
</dbReference>
<reference evidence="2 3" key="1">
    <citation type="submission" date="2020-08" db="EMBL/GenBank/DDBJ databases">
        <title>A Genomic Blueprint of the Chicken Gut Microbiome.</title>
        <authorList>
            <person name="Gilroy R."/>
            <person name="Ravi A."/>
            <person name="Getino M."/>
            <person name="Pursley I."/>
            <person name="Horton D.L."/>
            <person name="Alikhan N.-F."/>
            <person name="Baker D."/>
            <person name="Gharbi K."/>
            <person name="Hall N."/>
            <person name="Watson M."/>
            <person name="Adriaenssens E.M."/>
            <person name="Foster-Nyarko E."/>
            <person name="Jarju S."/>
            <person name="Secka A."/>
            <person name="Antonio M."/>
            <person name="Oren A."/>
            <person name="Chaudhuri R."/>
            <person name="La Ragione R.M."/>
            <person name="Hildebrand F."/>
            <person name="Pallen M.J."/>
        </authorList>
    </citation>
    <scope>NUCLEOTIDE SEQUENCE [LARGE SCALE GENOMIC DNA]</scope>
    <source>
        <strain evidence="2 3">Sa5YUA1</strain>
    </source>
</reference>
<evidence type="ECO:0000313" key="2">
    <source>
        <dbReference type="EMBL" id="MBD7937625.1"/>
    </source>
</evidence>
<protein>
    <submittedName>
        <fullName evidence="2">YbbR-like domain-containing protein</fullName>
    </submittedName>
</protein>
<dbReference type="PANTHER" id="PTHR37804">
    <property type="entry name" value="CDAA REGULATORY PROTEIN CDAR"/>
    <property type="match status" value="1"/>
</dbReference>
<dbReference type="Pfam" id="PF07949">
    <property type="entry name" value="YbbR"/>
    <property type="match status" value="4"/>
</dbReference>
<dbReference type="PANTHER" id="PTHR37804:SF1">
    <property type="entry name" value="CDAA REGULATORY PROTEIN CDAR"/>
    <property type="match status" value="1"/>
</dbReference>
<dbReference type="InterPro" id="IPR053154">
    <property type="entry name" value="c-di-AMP_regulator"/>
</dbReference>
<name>A0ABR8QQ19_9BACI</name>
<evidence type="ECO:0000313" key="3">
    <source>
        <dbReference type="Proteomes" id="UP000657931"/>
    </source>
</evidence>
<dbReference type="InterPro" id="IPR012505">
    <property type="entry name" value="YbbR"/>
</dbReference>
<dbReference type="EMBL" id="JACSQT010000004">
    <property type="protein sequence ID" value="MBD7937625.1"/>
    <property type="molecule type" value="Genomic_DNA"/>
</dbReference>
<dbReference type="RefSeq" id="WP_191813977.1">
    <property type="nucleotide sequence ID" value="NZ_JACSQT010000004.1"/>
</dbReference>
<gene>
    <name evidence="2" type="ORF">H9655_11375</name>
</gene>
<feature type="compositionally biased region" description="Acidic residues" evidence="1">
    <location>
        <begin position="322"/>
        <end position="346"/>
    </location>
</feature>